<gene>
    <name evidence="3" type="ORF">ACFSFW_18795</name>
</gene>
<keyword evidence="1" id="KW-0812">Transmembrane</keyword>
<sequence length="181" mass="19975">MELFGYDIETIYLIGLVISGIGTLLFILFGDFLEGIFPDSFLSPTLIFSFLTFLSASGYIFEKMLSFHSLLIFVISLVLALILVTLLNVFVLIPLSSAEESMVYREEELKGRIGKVITSIPIDGFGEVVIEGIGGTIAKSAKSFNNEPIPYDEKVLIIDVKEGVAYVLPYQNMMIKGGNQQ</sequence>
<evidence type="ECO:0000313" key="3">
    <source>
        <dbReference type="EMBL" id="MFD1780717.1"/>
    </source>
</evidence>
<feature type="transmembrane region" description="Helical" evidence="1">
    <location>
        <begin position="41"/>
        <end position="61"/>
    </location>
</feature>
<dbReference type="Proteomes" id="UP001597227">
    <property type="component" value="Unassembled WGS sequence"/>
</dbReference>
<feature type="transmembrane region" description="Helical" evidence="1">
    <location>
        <begin position="67"/>
        <end position="95"/>
    </location>
</feature>
<comment type="caution">
    <text evidence="3">The sequence shown here is derived from an EMBL/GenBank/DDBJ whole genome shotgun (WGS) entry which is preliminary data.</text>
</comment>
<organism evidence="3 4">
    <name type="scientific">Fredinandcohnia salidurans</name>
    <dbReference type="NCBI Taxonomy" id="2595041"/>
    <lineage>
        <taxon>Bacteria</taxon>
        <taxon>Bacillati</taxon>
        <taxon>Bacillota</taxon>
        <taxon>Bacilli</taxon>
        <taxon>Bacillales</taxon>
        <taxon>Bacillaceae</taxon>
        <taxon>Fredinandcohnia</taxon>
    </lineage>
</organism>
<evidence type="ECO:0000256" key="1">
    <source>
        <dbReference type="SAM" id="Phobius"/>
    </source>
</evidence>
<accession>A0ABW4MS29</accession>
<keyword evidence="1" id="KW-0472">Membrane</keyword>
<dbReference type="Pfam" id="PF25842">
    <property type="entry name" value="NfeD_TM"/>
    <property type="match status" value="1"/>
</dbReference>
<dbReference type="EMBL" id="JBHUEK010000026">
    <property type="protein sequence ID" value="MFD1780717.1"/>
    <property type="molecule type" value="Genomic_DNA"/>
</dbReference>
<feature type="domain" description="Membrane protein NfeD2 N-terminal transmembrane" evidence="2">
    <location>
        <begin position="1"/>
        <end position="100"/>
    </location>
</feature>
<dbReference type="InterPro" id="IPR058653">
    <property type="entry name" value="NfeD2_TM"/>
</dbReference>
<keyword evidence="1" id="KW-1133">Transmembrane helix</keyword>
<protein>
    <submittedName>
        <fullName evidence="3">NfeD family protein</fullName>
    </submittedName>
</protein>
<feature type="transmembrane region" description="Helical" evidence="1">
    <location>
        <begin position="12"/>
        <end position="29"/>
    </location>
</feature>
<keyword evidence="4" id="KW-1185">Reference proteome</keyword>
<evidence type="ECO:0000313" key="4">
    <source>
        <dbReference type="Proteomes" id="UP001597227"/>
    </source>
</evidence>
<dbReference type="Gene3D" id="2.40.50.140">
    <property type="entry name" value="Nucleic acid-binding proteins"/>
    <property type="match status" value="1"/>
</dbReference>
<dbReference type="InterPro" id="IPR012340">
    <property type="entry name" value="NA-bd_OB-fold"/>
</dbReference>
<evidence type="ECO:0000259" key="2">
    <source>
        <dbReference type="Pfam" id="PF25842"/>
    </source>
</evidence>
<proteinExistence type="predicted"/>
<dbReference type="RefSeq" id="WP_388040487.1">
    <property type="nucleotide sequence ID" value="NZ_JBHUEK010000026.1"/>
</dbReference>
<reference evidence="4" key="1">
    <citation type="journal article" date="2019" name="Int. J. Syst. Evol. Microbiol.">
        <title>The Global Catalogue of Microorganisms (GCM) 10K type strain sequencing project: providing services to taxonomists for standard genome sequencing and annotation.</title>
        <authorList>
            <consortium name="The Broad Institute Genomics Platform"/>
            <consortium name="The Broad Institute Genome Sequencing Center for Infectious Disease"/>
            <person name="Wu L."/>
            <person name="Ma J."/>
        </authorList>
    </citation>
    <scope>NUCLEOTIDE SEQUENCE [LARGE SCALE GENOMIC DNA]</scope>
    <source>
        <strain evidence="4">CCUG 15531</strain>
    </source>
</reference>
<name>A0ABW4MS29_9BACI</name>